<dbReference type="SMART" id="SM01272">
    <property type="entry name" value="LsmAD"/>
    <property type="match status" value="1"/>
</dbReference>
<evidence type="ECO:0000313" key="5">
    <source>
        <dbReference type="RefSeq" id="XP_010261972.1"/>
    </source>
</evidence>
<dbReference type="GO" id="GO:0010494">
    <property type="term" value="C:cytoplasmic stress granule"/>
    <property type="evidence" value="ECO:0000318"/>
    <property type="project" value="GO_Central"/>
</dbReference>
<dbReference type="RefSeq" id="XP_010261971.1">
    <property type="nucleotide sequence ID" value="XM_010263669.1"/>
</dbReference>
<dbReference type="PANTHER" id="PTHR12854">
    <property type="entry name" value="ATAXIN 2-RELATED"/>
    <property type="match status" value="1"/>
</dbReference>
<name>A0A1U8A662_NELNU</name>
<evidence type="ECO:0000256" key="1">
    <source>
        <dbReference type="SAM" id="MobiDB-lite"/>
    </source>
</evidence>
<feature type="compositionally biased region" description="Polar residues" evidence="1">
    <location>
        <begin position="490"/>
        <end position="499"/>
    </location>
</feature>
<evidence type="ECO:0000259" key="2">
    <source>
        <dbReference type="SMART" id="SM01272"/>
    </source>
</evidence>
<dbReference type="RefSeq" id="XP_010261972.1">
    <property type="nucleotide sequence ID" value="XM_010263670.1"/>
</dbReference>
<dbReference type="InterPro" id="IPR025852">
    <property type="entry name" value="SM_dom_ATX"/>
</dbReference>
<evidence type="ECO:0000313" key="6">
    <source>
        <dbReference type="RefSeq" id="XP_010261973.1"/>
    </source>
</evidence>
<dbReference type="InterPro" id="IPR009604">
    <property type="entry name" value="LsmAD_domain"/>
</dbReference>
<evidence type="ECO:0000313" key="4">
    <source>
        <dbReference type="RefSeq" id="XP_010261971.1"/>
    </source>
</evidence>
<feature type="domain" description="LsmAD" evidence="2">
    <location>
        <begin position="223"/>
        <end position="294"/>
    </location>
</feature>
<dbReference type="GO" id="GO:0003729">
    <property type="term" value="F:mRNA binding"/>
    <property type="evidence" value="ECO:0000318"/>
    <property type="project" value="GO_Central"/>
</dbReference>
<dbReference type="Pfam" id="PF14438">
    <property type="entry name" value="SM-ATX"/>
    <property type="match status" value="1"/>
</dbReference>
<feature type="compositionally biased region" description="Basic and acidic residues" evidence="1">
    <location>
        <begin position="362"/>
        <end position="373"/>
    </location>
</feature>
<gene>
    <name evidence="4 5 6" type="primary">LOC104600614</name>
</gene>
<evidence type="ECO:0000313" key="3">
    <source>
        <dbReference type="Proteomes" id="UP000189703"/>
    </source>
</evidence>
<dbReference type="OrthoDB" id="2275718at2759"/>
<dbReference type="OMA" id="QPMVYNA"/>
<feature type="region of interest" description="Disordered" evidence="1">
    <location>
        <begin position="335"/>
        <end position="354"/>
    </location>
</feature>
<sequence length="644" mass="69743">MSLQQVVQPRPSANGFGRRRTERETGPRLESRLQSGKSNPSGFTNAGVINGSKVGGYESPSRDRLIYLTTCLIGQRVEVQVKNGSIFSGIFHATSAEKDFGIILKMARLTKDGSFRGQRSVSDSTTSKAPSKTLIIPAKELVQVISKDVPLTGDGLANGLQRDIRQDIMIDSVISQSHVVEVERELHRWTPDEDDPQCPELENIFDGPWNRSWDQFETNEALFGVKSTFDEELYTTKLERGPQMRELEREASRIAREIEGDETHDLHLAEERGLHLHDDFDIDEETRFSSVFRGVDDSGYEENEDSTIDSQNAETFGDSSGSVIIRSFSDVARGKNNDGAQASSSSSSLDEALSSQLNAGRDLCRSSSSDHARQLSSDSVSKSLTALDGESRMDENQLREQNGGKNCSKEFVGSDEVHISKLEDVQSSLNMKKAIHDKGGLSPSATAYSPTPSSCVSSKGQECEGSFGDLSDSSAKGHGATQAVNPRGQPGSSTSSTSECVGGVSTSGGPGLSPSSSVGSLSSEKSTLNPHAKEFKLNPNAKSFIPSQTPLRPPSPASDGSYYFPPNATAIQHIHGVPMGIGIPPSFGHQPVIYNPQAAPIQSPQAYIHPSAPLYGQQMILGHPRQVLYMPSYPPEMPYKGRDF</sequence>
<feature type="compositionally biased region" description="Low complexity" evidence="1">
    <location>
        <begin position="442"/>
        <end position="454"/>
    </location>
</feature>
<accession>A0A1U8A662</accession>
<feature type="compositionally biased region" description="Polar residues" evidence="1">
    <location>
        <begin position="32"/>
        <end position="44"/>
    </location>
</feature>
<dbReference type="InterPro" id="IPR045117">
    <property type="entry name" value="ATXN2-like"/>
</dbReference>
<feature type="compositionally biased region" description="Low complexity" evidence="1">
    <location>
        <begin position="512"/>
        <end position="523"/>
    </location>
</feature>
<feature type="compositionally biased region" description="Polar residues" evidence="1">
    <location>
        <begin position="374"/>
        <end position="384"/>
    </location>
</feature>
<feature type="region of interest" description="Disordered" evidence="1">
    <location>
        <begin position="441"/>
        <end position="564"/>
    </location>
</feature>
<feature type="compositionally biased region" description="Basic and acidic residues" evidence="1">
    <location>
        <begin position="389"/>
        <end position="398"/>
    </location>
</feature>
<dbReference type="RefSeq" id="XP_010261973.1">
    <property type="nucleotide sequence ID" value="XM_010263671.1"/>
</dbReference>
<dbReference type="Proteomes" id="UP000189703">
    <property type="component" value="Unplaced"/>
</dbReference>
<feature type="compositionally biased region" description="Basic and acidic residues" evidence="1">
    <location>
        <begin position="19"/>
        <end position="31"/>
    </location>
</feature>
<dbReference type="GO" id="GO:0034063">
    <property type="term" value="P:stress granule assembly"/>
    <property type="evidence" value="ECO:0000318"/>
    <property type="project" value="GO_Central"/>
</dbReference>
<feature type="compositionally biased region" description="Acidic residues" evidence="1">
    <location>
        <begin position="298"/>
        <end position="307"/>
    </location>
</feature>
<dbReference type="Pfam" id="PF06741">
    <property type="entry name" value="LsmAD"/>
    <property type="match status" value="1"/>
</dbReference>
<reference evidence="4 5" key="1">
    <citation type="submission" date="2025-04" db="UniProtKB">
        <authorList>
            <consortium name="RefSeq"/>
        </authorList>
    </citation>
    <scope>IDENTIFICATION</scope>
</reference>
<dbReference type="eggNOG" id="KOG2375">
    <property type="taxonomic scope" value="Eukaryota"/>
</dbReference>
<feature type="region of interest" description="Disordered" evidence="1">
    <location>
        <begin position="361"/>
        <end position="410"/>
    </location>
</feature>
<protein>
    <submittedName>
        <fullName evidence="4 5">Polyadenylate-binding protein-interacting protein 3-like</fullName>
    </submittedName>
</protein>
<feature type="region of interest" description="Disordered" evidence="1">
    <location>
        <begin position="293"/>
        <end position="316"/>
    </location>
</feature>
<organism evidence="3 4">
    <name type="scientific">Nelumbo nucifera</name>
    <name type="common">Sacred lotus</name>
    <dbReference type="NCBI Taxonomy" id="4432"/>
    <lineage>
        <taxon>Eukaryota</taxon>
        <taxon>Viridiplantae</taxon>
        <taxon>Streptophyta</taxon>
        <taxon>Embryophyta</taxon>
        <taxon>Tracheophyta</taxon>
        <taxon>Spermatophyta</taxon>
        <taxon>Magnoliopsida</taxon>
        <taxon>Proteales</taxon>
        <taxon>Nelumbonaceae</taxon>
        <taxon>Nelumbo</taxon>
    </lineage>
</organism>
<dbReference type="KEGG" id="nnu:104600614"/>
<dbReference type="PANTHER" id="PTHR12854:SF7">
    <property type="entry name" value="ATAXIN-2 HOMOLOG"/>
    <property type="match status" value="1"/>
</dbReference>
<dbReference type="GeneID" id="104600614"/>
<feature type="region of interest" description="Disordered" evidence="1">
    <location>
        <begin position="1"/>
        <end position="55"/>
    </location>
</feature>
<dbReference type="STRING" id="4432.A0A1U8A662"/>
<proteinExistence type="predicted"/>
<keyword evidence="3" id="KW-1185">Reference proteome</keyword>
<dbReference type="AlphaFoldDB" id="A0A1U8A662"/>
<feature type="compositionally biased region" description="Low complexity" evidence="1">
    <location>
        <begin position="340"/>
        <end position="354"/>
    </location>
</feature>